<keyword evidence="5" id="KW-1185">Reference proteome</keyword>
<dbReference type="SMART" id="SM00192">
    <property type="entry name" value="LDLa"/>
    <property type="match status" value="1"/>
</dbReference>
<gene>
    <name evidence="4" type="primary">X975_03224</name>
    <name evidence="4" type="ORF">CEXT_745041</name>
</gene>
<dbReference type="InterPro" id="IPR002172">
    <property type="entry name" value="LDrepeatLR_classA_rpt"/>
</dbReference>
<dbReference type="InterPro" id="IPR013320">
    <property type="entry name" value="ConA-like_dom_sf"/>
</dbReference>
<proteinExistence type="predicted"/>
<comment type="caution">
    <text evidence="4">The sequence shown here is derived from an EMBL/GenBank/DDBJ whole genome shotgun (WGS) entry which is preliminary data.</text>
</comment>
<dbReference type="EMBL" id="BPLR01017493">
    <property type="protein sequence ID" value="GIY92078.1"/>
    <property type="molecule type" value="Genomic_DNA"/>
</dbReference>
<dbReference type="Gene3D" id="2.60.120.200">
    <property type="match status" value="3"/>
</dbReference>
<evidence type="ECO:0000313" key="5">
    <source>
        <dbReference type="Proteomes" id="UP001054945"/>
    </source>
</evidence>
<dbReference type="SUPFAM" id="SSF49899">
    <property type="entry name" value="Concanavalin A-like lectins/glucanases"/>
    <property type="match status" value="2"/>
</dbReference>
<feature type="disulfide bond" evidence="2">
    <location>
        <begin position="221"/>
        <end position="239"/>
    </location>
</feature>
<organism evidence="4 5">
    <name type="scientific">Caerostris extrusa</name>
    <name type="common">Bark spider</name>
    <name type="synonym">Caerostris bankana</name>
    <dbReference type="NCBI Taxonomy" id="172846"/>
    <lineage>
        <taxon>Eukaryota</taxon>
        <taxon>Metazoa</taxon>
        <taxon>Ecdysozoa</taxon>
        <taxon>Arthropoda</taxon>
        <taxon>Chelicerata</taxon>
        <taxon>Arachnida</taxon>
        <taxon>Araneae</taxon>
        <taxon>Araneomorphae</taxon>
        <taxon>Entelegynae</taxon>
        <taxon>Araneoidea</taxon>
        <taxon>Araneidae</taxon>
        <taxon>Caerostris</taxon>
    </lineage>
</organism>
<dbReference type="Pfam" id="PF00057">
    <property type="entry name" value="Ldl_recept_a"/>
    <property type="match status" value="1"/>
</dbReference>
<dbReference type="PANTHER" id="PTHR23282">
    <property type="entry name" value="APICAL ENDOSOMAL GLYCOPROTEIN PRECURSOR"/>
    <property type="match status" value="1"/>
</dbReference>
<feature type="domain" description="MAM" evidence="3">
    <location>
        <begin position="47"/>
        <end position="205"/>
    </location>
</feature>
<dbReference type="PROSITE" id="PS50060">
    <property type="entry name" value="MAM_2"/>
    <property type="match status" value="3"/>
</dbReference>
<comment type="caution">
    <text evidence="2">Lacks conserved residue(s) required for the propagation of feature annotation.</text>
</comment>
<evidence type="ECO:0000313" key="4">
    <source>
        <dbReference type="EMBL" id="GIY92078.1"/>
    </source>
</evidence>
<dbReference type="PROSITE" id="PS50068">
    <property type="entry name" value="LDLRA_2"/>
    <property type="match status" value="1"/>
</dbReference>
<dbReference type="Pfam" id="PF00629">
    <property type="entry name" value="MAM"/>
    <property type="match status" value="2"/>
</dbReference>
<evidence type="ECO:0000256" key="1">
    <source>
        <dbReference type="ARBA" id="ARBA00023157"/>
    </source>
</evidence>
<dbReference type="CDD" id="cd00112">
    <property type="entry name" value="LDLa"/>
    <property type="match status" value="1"/>
</dbReference>
<protein>
    <submittedName>
        <fullName evidence="4">Apical endosomal glycoprotein</fullName>
    </submittedName>
</protein>
<keyword evidence="1 2" id="KW-1015">Disulfide bond</keyword>
<reference evidence="4 5" key="1">
    <citation type="submission" date="2021-06" db="EMBL/GenBank/DDBJ databases">
        <title>Caerostris extrusa draft genome.</title>
        <authorList>
            <person name="Kono N."/>
            <person name="Arakawa K."/>
        </authorList>
    </citation>
    <scope>NUCLEOTIDE SEQUENCE [LARGE SCALE GENOMIC DNA]</scope>
</reference>
<evidence type="ECO:0000256" key="2">
    <source>
        <dbReference type="PROSITE-ProRule" id="PRU00124"/>
    </source>
</evidence>
<feature type="domain" description="MAM" evidence="3">
    <location>
        <begin position="448"/>
        <end position="539"/>
    </location>
</feature>
<dbReference type="Gene3D" id="4.10.400.10">
    <property type="entry name" value="Low-density Lipoprotein Receptor"/>
    <property type="match status" value="1"/>
</dbReference>
<accession>A0AAV4XCC1</accession>
<dbReference type="PROSITE" id="PS01209">
    <property type="entry name" value="LDLRA_1"/>
    <property type="match status" value="1"/>
</dbReference>
<dbReference type="CDD" id="cd06263">
    <property type="entry name" value="MAM"/>
    <property type="match status" value="1"/>
</dbReference>
<feature type="domain" description="MAM" evidence="3">
    <location>
        <begin position="255"/>
        <end position="424"/>
    </location>
</feature>
<dbReference type="PANTHER" id="PTHR23282:SF101">
    <property type="entry name" value="MAM DOMAIN-CONTAINING PROTEIN"/>
    <property type="match status" value="1"/>
</dbReference>
<dbReference type="SUPFAM" id="SSF57424">
    <property type="entry name" value="LDL receptor-like module"/>
    <property type="match status" value="1"/>
</dbReference>
<sequence length="539" mass="61205">MTFLSTKDRAKTRRDILTVENDQHILQTDVCSFHKDCGNGRDESKCADCDFENGVCGWASESKTYYDYFKWTISRAGRRGWNSITPSWTHQEILWFASSTAYMYSNSLTTKLNSATLRNAFSTCTMEFWYNILSTMAVSVNLNRNNKTVQIWVPEGKSDEIWTKGEVFLGRIPRGFTVLSFVAERKRGDNSHVAVDDIAMKGCETLTTGGPGQCNADQFSCKNSRCIPMDNICDYTDDCGNFEDEKQETCVTALSRCSFDQSYCSWVSDNTTAAEWQLRGAFATLDQGPTRDHTTGSSNGQFLYLPGRIRPVPARIMGLCFNQQKVARNYMNDKNEIQIRLYYDIRGQGPLSLQIKVRTELNGEERVVWTREDPTEGYYFTEDRFTFNETQSFQVIVEGSIIISKGKTNYIALDDISFNHKCVPQITPLPTLPPEVTTLPPTKTCKFGKCDFHEDMCGLINLAAWSSYKWQRRQAESFSLEQGTSVPDTDSQKNKQGYFAVLTGKSYFTILQNNYATPRCPGATSHACPGLEFYYHFNS</sequence>
<dbReference type="AlphaFoldDB" id="A0AAV4XCC1"/>
<dbReference type="InterPro" id="IPR036055">
    <property type="entry name" value="LDL_receptor-like_sf"/>
</dbReference>
<dbReference type="InterPro" id="IPR000998">
    <property type="entry name" value="MAM_dom"/>
</dbReference>
<dbReference type="InterPro" id="IPR051560">
    <property type="entry name" value="MAM_domain-containing"/>
</dbReference>
<name>A0AAV4XCC1_CAEEX</name>
<feature type="disulfide bond" evidence="2">
    <location>
        <begin position="214"/>
        <end position="226"/>
    </location>
</feature>
<evidence type="ECO:0000259" key="3">
    <source>
        <dbReference type="PROSITE" id="PS50060"/>
    </source>
</evidence>
<dbReference type="SMART" id="SM00137">
    <property type="entry name" value="MAM"/>
    <property type="match status" value="2"/>
</dbReference>
<dbReference type="InterPro" id="IPR023415">
    <property type="entry name" value="LDLR_class-A_CS"/>
</dbReference>
<dbReference type="Proteomes" id="UP001054945">
    <property type="component" value="Unassembled WGS sequence"/>
</dbReference>
<dbReference type="GO" id="GO:0016020">
    <property type="term" value="C:membrane"/>
    <property type="evidence" value="ECO:0007669"/>
    <property type="project" value="InterPro"/>
</dbReference>